<dbReference type="EMBL" id="CAJNOK010032792">
    <property type="protein sequence ID" value="CAF1487730.1"/>
    <property type="molecule type" value="Genomic_DNA"/>
</dbReference>
<evidence type="ECO:0000313" key="4">
    <source>
        <dbReference type="Proteomes" id="UP000682733"/>
    </source>
</evidence>
<protein>
    <submittedName>
        <fullName evidence="3">Uncharacterized protein</fullName>
    </submittedName>
</protein>
<dbReference type="Proteomes" id="UP000682733">
    <property type="component" value="Unassembled WGS sequence"/>
</dbReference>
<evidence type="ECO:0000256" key="1">
    <source>
        <dbReference type="SAM" id="MobiDB-lite"/>
    </source>
</evidence>
<dbReference type="Proteomes" id="UP000677228">
    <property type="component" value="Unassembled WGS sequence"/>
</dbReference>
<feature type="region of interest" description="Disordered" evidence="1">
    <location>
        <begin position="43"/>
        <end position="66"/>
    </location>
</feature>
<accession>A0A8S2TE99</accession>
<dbReference type="AlphaFoldDB" id="A0A8S2TE99"/>
<dbReference type="EMBL" id="CAJOBA010054747">
    <property type="protein sequence ID" value="CAF4277355.1"/>
    <property type="molecule type" value="Genomic_DNA"/>
</dbReference>
<evidence type="ECO:0000313" key="3">
    <source>
        <dbReference type="EMBL" id="CAF4277355.1"/>
    </source>
</evidence>
<sequence>SIVAGKNKLNKLQEQLDQLFQGMGRGGISKHLEEIIRSVLEKQKQHARSKSLRSERDTSEFEPGAH</sequence>
<proteinExistence type="predicted"/>
<feature type="non-terminal residue" evidence="3">
    <location>
        <position position="1"/>
    </location>
</feature>
<comment type="caution">
    <text evidence="3">The sequence shown here is derived from an EMBL/GenBank/DDBJ whole genome shotgun (WGS) entry which is preliminary data.</text>
</comment>
<reference evidence="3" key="1">
    <citation type="submission" date="2021-02" db="EMBL/GenBank/DDBJ databases">
        <authorList>
            <person name="Nowell W R."/>
        </authorList>
    </citation>
    <scope>NUCLEOTIDE SEQUENCE</scope>
</reference>
<name>A0A8S2TE99_9BILA</name>
<feature type="compositionally biased region" description="Basic and acidic residues" evidence="1">
    <location>
        <begin position="52"/>
        <end position="66"/>
    </location>
</feature>
<evidence type="ECO:0000313" key="2">
    <source>
        <dbReference type="EMBL" id="CAF1487730.1"/>
    </source>
</evidence>
<gene>
    <name evidence="2" type="ORF">OVA965_LOCUS36353</name>
    <name evidence="3" type="ORF">TMI583_LOCUS37362</name>
</gene>
<organism evidence="3 4">
    <name type="scientific">Didymodactylos carnosus</name>
    <dbReference type="NCBI Taxonomy" id="1234261"/>
    <lineage>
        <taxon>Eukaryota</taxon>
        <taxon>Metazoa</taxon>
        <taxon>Spiralia</taxon>
        <taxon>Gnathifera</taxon>
        <taxon>Rotifera</taxon>
        <taxon>Eurotatoria</taxon>
        <taxon>Bdelloidea</taxon>
        <taxon>Philodinida</taxon>
        <taxon>Philodinidae</taxon>
        <taxon>Didymodactylos</taxon>
    </lineage>
</organism>